<evidence type="ECO:0000313" key="2">
    <source>
        <dbReference type="EMBL" id="CAG7838130.1"/>
    </source>
</evidence>
<evidence type="ECO:0000313" key="3">
    <source>
        <dbReference type="Proteomes" id="UP000708208"/>
    </source>
</evidence>
<reference evidence="2" key="1">
    <citation type="submission" date="2021-06" db="EMBL/GenBank/DDBJ databases">
        <authorList>
            <person name="Hodson N. C."/>
            <person name="Mongue J. A."/>
            <person name="Jaron S. K."/>
        </authorList>
    </citation>
    <scope>NUCLEOTIDE SEQUENCE</scope>
</reference>
<dbReference type="EMBL" id="CAJVCH010571649">
    <property type="protein sequence ID" value="CAG7838130.1"/>
    <property type="molecule type" value="Genomic_DNA"/>
</dbReference>
<sequence>MHRGQELKRTTSKHRGRHGRYKKNRVIYADSIISTSTIEIDRDRTSKTICQCGCFRRRKSLNLVPDYVVSPPQSRRTVHTIQFIHDTYDRLLENANDSEYEWSRNTHCEITEAFKHCRRGLRFLQLLNMFAEESLQSLSYYLEDNLSEKQIGLTECRSIIGSYTWLIVLCLQSILDPAKILERKEFHHLLRDIANLSVKNWVGIVRTVDFFIKVRMKTEHTIEKYIVPVDLENQGQAEGHAKGIREKELPSRKTVLGEDRKAKLRKLKLYNKVGHHSIGVESPSENSSDFSKFQVVKKPEKEDPHNSKDWTRFEGDSLEDQKEEVLNLCKYVKEILRDVHLNIHFIEKYMNQCQDKSSAENANSYSEAILLLRRALKSLSKQEIQQRNLRLTDENRIAMVVMGKILEDSLELTEYFLMSLRSLLYESRHAVHVVYEFCRMYHNCKIPRYDIAASVDRRKLLEQFKAGYTLRAKIDRNSPTTDELPLTRETTLEEIQGSPYVQMLQVFSLNANGCQYKIIVDSIPMSEAPSSGRKLSPNGVSHVQ</sequence>
<dbReference type="Proteomes" id="UP000708208">
    <property type="component" value="Unassembled WGS sequence"/>
</dbReference>
<feature type="region of interest" description="Disordered" evidence="1">
    <location>
        <begin position="278"/>
        <end position="314"/>
    </location>
</feature>
<gene>
    <name evidence="2" type="ORF">AFUS01_LOCUS47130</name>
</gene>
<feature type="compositionally biased region" description="Basic residues" evidence="1">
    <location>
        <begin position="10"/>
        <end position="20"/>
    </location>
</feature>
<proteinExistence type="predicted"/>
<comment type="caution">
    <text evidence="2">The sequence shown here is derived from an EMBL/GenBank/DDBJ whole genome shotgun (WGS) entry which is preliminary data.</text>
</comment>
<dbReference type="AlphaFoldDB" id="A0A8J2MFR2"/>
<name>A0A8J2MFR2_9HEXA</name>
<organism evidence="2 3">
    <name type="scientific">Allacma fusca</name>
    <dbReference type="NCBI Taxonomy" id="39272"/>
    <lineage>
        <taxon>Eukaryota</taxon>
        <taxon>Metazoa</taxon>
        <taxon>Ecdysozoa</taxon>
        <taxon>Arthropoda</taxon>
        <taxon>Hexapoda</taxon>
        <taxon>Collembola</taxon>
        <taxon>Symphypleona</taxon>
        <taxon>Sminthuridae</taxon>
        <taxon>Allacma</taxon>
    </lineage>
</organism>
<feature type="compositionally biased region" description="Basic and acidic residues" evidence="1">
    <location>
        <begin position="297"/>
        <end position="314"/>
    </location>
</feature>
<feature type="region of interest" description="Disordered" evidence="1">
    <location>
        <begin position="1"/>
        <end position="20"/>
    </location>
</feature>
<protein>
    <submittedName>
        <fullName evidence="2">Uncharacterized protein</fullName>
    </submittedName>
</protein>
<keyword evidence="3" id="KW-1185">Reference proteome</keyword>
<evidence type="ECO:0000256" key="1">
    <source>
        <dbReference type="SAM" id="MobiDB-lite"/>
    </source>
</evidence>
<accession>A0A8J2MFR2</accession>